<name>A0A0D2XJQ7_FUSOF</name>
<organism evidence="1 2">
    <name type="scientific">Fusarium oxysporum (strain Fo5176)</name>
    <name type="common">Fusarium vascular wilt</name>
    <dbReference type="NCBI Taxonomy" id="660025"/>
    <lineage>
        <taxon>Eukaryota</taxon>
        <taxon>Fungi</taxon>
        <taxon>Dikarya</taxon>
        <taxon>Ascomycota</taxon>
        <taxon>Pezizomycotina</taxon>
        <taxon>Sordariomycetes</taxon>
        <taxon>Hypocreomycetidae</taxon>
        <taxon>Hypocreales</taxon>
        <taxon>Nectriaceae</taxon>
        <taxon>Fusarium</taxon>
        <taxon>Fusarium oxysporum species complex</taxon>
    </lineage>
</organism>
<dbReference type="EnsemblFungi" id="FOXG_04171T0">
    <property type="protein sequence ID" value="FOXG_04171P0"/>
    <property type="gene ID" value="FOXG_04171"/>
</dbReference>
<reference evidence="1" key="2">
    <citation type="submission" date="2025-08" db="UniProtKB">
        <authorList>
            <consortium name="EnsemblFungi"/>
        </authorList>
    </citation>
    <scope>IDENTIFICATION</scope>
    <source>
        <strain evidence="1">4287 / CBS 123668 / FGSC 9935 / NRRL 34936</strain>
    </source>
</reference>
<protein>
    <submittedName>
        <fullName evidence="1">Uncharacterized protein</fullName>
    </submittedName>
</protein>
<sequence>MRGETFASFPVGRDVQNVVLEDGIWRMVCASAPTDIRLRDLFNSTLVMMSMLVSLVKRQRKTRRLRKKSCDISQGKQARICFSNVYS</sequence>
<proteinExistence type="predicted"/>
<reference evidence="2" key="1">
    <citation type="journal article" date="2012" name="Mol. Plant Microbe Interact.">
        <title>A highly conserved effector in Fusarium oxysporum is required for full virulence on Arabidopsis.</title>
        <authorList>
            <person name="Thatcher L.F."/>
            <person name="Gardiner D.M."/>
            <person name="Kazan K."/>
            <person name="Manners J."/>
        </authorList>
    </citation>
    <scope>NUCLEOTIDE SEQUENCE [LARGE SCALE GENOMIC DNA]</scope>
    <source>
        <strain evidence="2">Fo5176</strain>
    </source>
</reference>
<accession>A0A0D2XJQ7</accession>
<evidence type="ECO:0000313" key="1">
    <source>
        <dbReference type="EnsemblFungi" id="FOXG_04171P0"/>
    </source>
</evidence>
<dbReference type="Proteomes" id="UP000002489">
    <property type="component" value="Unassembled WGS sequence"/>
</dbReference>
<evidence type="ECO:0000313" key="2">
    <source>
        <dbReference type="Proteomes" id="UP000002489"/>
    </source>
</evidence>
<dbReference type="AlphaFoldDB" id="A0A0D2XJQ7"/>